<feature type="transmembrane region" description="Helical" evidence="2">
    <location>
        <begin position="44"/>
        <end position="64"/>
    </location>
</feature>
<reference evidence="3" key="1">
    <citation type="submission" date="2024-07" db="EMBL/GenBank/DDBJ databases">
        <authorList>
            <person name="Yu S.T."/>
        </authorList>
    </citation>
    <scope>NUCLEOTIDE SEQUENCE</scope>
    <source>
        <strain evidence="3">R08</strain>
    </source>
</reference>
<proteinExistence type="predicted"/>
<sequence length="117" mass="12636">MSENSGQPGNPGTPDHSGRSEHDVHREVTDLETKSTTASRLFDLRLIIGGLFVVYGIIVTIAGISPSQATLDKAEGVNINLWTGIAMLLLGIFFLGWLKLRPVPPVEIEPTEEKEGA</sequence>
<dbReference type="RefSeq" id="WP_329553418.1">
    <property type="nucleotide sequence ID" value="NZ_CP163431.1"/>
</dbReference>
<feature type="compositionally biased region" description="Polar residues" evidence="1">
    <location>
        <begin position="1"/>
        <end position="10"/>
    </location>
</feature>
<name>A0AB39MC29_9ACTN</name>
<feature type="compositionally biased region" description="Basic and acidic residues" evidence="1">
    <location>
        <begin position="16"/>
        <end position="33"/>
    </location>
</feature>
<organism evidence="3">
    <name type="scientific">Streptomyces sp. R08</name>
    <dbReference type="NCBI Taxonomy" id="3238624"/>
    <lineage>
        <taxon>Bacteria</taxon>
        <taxon>Bacillati</taxon>
        <taxon>Actinomycetota</taxon>
        <taxon>Actinomycetes</taxon>
        <taxon>Kitasatosporales</taxon>
        <taxon>Streptomycetaceae</taxon>
        <taxon>Streptomyces</taxon>
    </lineage>
</organism>
<accession>A0AB39MC29</accession>
<evidence type="ECO:0008006" key="4">
    <source>
        <dbReference type="Google" id="ProtNLM"/>
    </source>
</evidence>
<feature type="region of interest" description="Disordered" evidence="1">
    <location>
        <begin position="1"/>
        <end position="34"/>
    </location>
</feature>
<evidence type="ECO:0000256" key="1">
    <source>
        <dbReference type="SAM" id="MobiDB-lite"/>
    </source>
</evidence>
<dbReference type="EMBL" id="CP163431">
    <property type="protein sequence ID" value="XDQ03955.1"/>
    <property type="molecule type" value="Genomic_DNA"/>
</dbReference>
<keyword evidence="2" id="KW-1133">Transmembrane helix</keyword>
<protein>
    <recommendedName>
        <fullName evidence="4">Integral membrane protein</fullName>
    </recommendedName>
</protein>
<evidence type="ECO:0000256" key="2">
    <source>
        <dbReference type="SAM" id="Phobius"/>
    </source>
</evidence>
<dbReference type="AlphaFoldDB" id="A0AB39MC29"/>
<feature type="transmembrane region" description="Helical" evidence="2">
    <location>
        <begin position="79"/>
        <end position="98"/>
    </location>
</feature>
<keyword evidence="2" id="KW-0812">Transmembrane</keyword>
<gene>
    <name evidence="3" type="ORF">AB5J58_29050</name>
</gene>
<evidence type="ECO:0000313" key="3">
    <source>
        <dbReference type="EMBL" id="XDQ03955.1"/>
    </source>
</evidence>
<keyword evidence="2" id="KW-0472">Membrane</keyword>